<keyword evidence="1" id="KW-0472">Membrane</keyword>
<keyword evidence="2" id="KW-0150">Chloroplast</keyword>
<evidence type="ECO:0000256" key="1">
    <source>
        <dbReference type="SAM" id="Phobius"/>
    </source>
</evidence>
<gene>
    <name evidence="2" type="primary">orf35</name>
</gene>
<name>A0A1Z1MTF5_9FLOR</name>
<keyword evidence="2" id="KW-0934">Plastid</keyword>
<feature type="transmembrane region" description="Helical" evidence="1">
    <location>
        <begin position="12"/>
        <end position="31"/>
    </location>
</feature>
<dbReference type="EMBL" id="MF101456">
    <property type="protein sequence ID" value="ARW69226.1"/>
    <property type="molecule type" value="Genomic_DNA"/>
</dbReference>
<evidence type="ECO:0000313" key="2">
    <source>
        <dbReference type="EMBL" id="ARW69226.1"/>
    </source>
</evidence>
<organism evidence="2">
    <name type="scientific">Polysiphonia sp</name>
    <dbReference type="NCBI Taxonomy" id="1967842"/>
    <lineage>
        <taxon>Eukaryota</taxon>
        <taxon>Rhodophyta</taxon>
        <taxon>Florideophyceae</taxon>
        <taxon>Rhodymeniophycidae</taxon>
        <taxon>Ceramiales</taxon>
        <taxon>Rhodomelaceae</taxon>
        <taxon>Polysiphonioideae</taxon>
        <taxon>Polysiphonia</taxon>
    </lineage>
</organism>
<proteinExistence type="predicted"/>
<dbReference type="AlphaFoldDB" id="A0A1Z1MTF5"/>
<keyword evidence="1" id="KW-1133">Transmembrane helix</keyword>
<reference evidence="2" key="1">
    <citation type="journal article" date="2017" name="J. Phycol.">
        <title>Analysis of chloroplast genomes and a supermatrix inform reclassification of the Rhodomelaceae (Rhodophyta).</title>
        <authorList>
            <person name="Diaz-Tapia P."/>
            <person name="Maggs C.A."/>
            <person name="West J.A."/>
            <person name="Verbruggen H."/>
        </authorList>
    </citation>
    <scope>NUCLEOTIDE SEQUENCE</scope>
    <source>
        <strain evidence="2">PD1760</strain>
    </source>
</reference>
<keyword evidence="1" id="KW-0812">Transmembrane</keyword>
<accession>A0A1Z1MTF5</accession>
<geneLocation type="chloroplast" evidence="2"/>
<protein>
    <submittedName>
        <fullName evidence="2">Uncharacterized protein</fullName>
    </submittedName>
</protein>
<sequence>MFISQGKFYVQKMLLFIHKIFIYIIILYYNLLFIL</sequence>